<dbReference type="AlphaFoldDB" id="A0A6S7C3G2"/>
<name>A0A6S7C3G2_9BURK</name>
<evidence type="ECO:0000313" key="2">
    <source>
        <dbReference type="Proteomes" id="UP000494272"/>
    </source>
</evidence>
<dbReference type="EMBL" id="CADIKW010000001">
    <property type="protein sequence ID" value="CAB3829796.1"/>
    <property type="molecule type" value="Genomic_DNA"/>
</dbReference>
<dbReference type="Proteomes" id="UP000494272">
    <property type="component" value="Unassembled WGS sequence"/>
</dbReference>
<organism evidence="1 2">
    <name type="scientific">Achromobacter dolens</name>
    <dbReference type="NCBI Taxonomy" id="1287738"/>
    <lineage>
        <taxon>Bacteria</taxon>
        <taxon>Pseudomonadati</taxon>
        <taxon>Pseudomonadota</taxon>
        <taxon>Betaproteobacteria</taxon>
        <taxon>Burkholderiales</taxon>
        <taxon>Alcaligenaceae</taxon>
        <taxon>Achromobacter</taxon>
    </lineage>
</organism>
<proteinExistence type="predicted"/>
<accession>A0A6S7C3G2</accession>
<sequence>MKRNVPRGERKRLCLQLILHAHLHQFEMPLTEAAISELCTELGMQNVPGTREGRIAALQVLAAQLLPQMS</sequence>
<protein>
    <submittedName>
        <fullName evidence="1">Uncharacterized protein</fullName>
    </submittedName>
</protein>
<evidence type="ECO:0000313" key="1">
    <source>
        <dbReference type="EMBL" id="CAB3829796.1"/>
    </source>
</evidence>
<gene>
    <name evidence="1" type="ORF">LMG26841_00902</name>
</gene>
<dbReference type="RefSeq" id="WP_175166806.1">
    <property type="nucleotide sequence ID" value="NZ_CADIKW010000001.1"/>
</dbReference>
<dbReference type="GeneID" id="94354445"/>
<keyword evidence="2" id="KW-1185">Reference proteome</keyword>
<reference evidence="1 2" key="1">
    <citation type="submission" date="2020-04" db="EMBL/GenBank/DDBJ databases">
        <authorList>
            <person name="De Canck E."/>
        </authorList>
    </citation>
    <scope>NUCLEOTIDE SEQUENCE [LARGE SCALE GENOMIC DNA]</scope>
    <source>
        <strain evidence="1 2">LMG 26841</strain>
    </source>
</reference>